<keyword evidence="2" id="KW-0378">Hydrolase</keyword>
<name>A0A8H7ZW35_9FUNG</name>
<organism evidence="4 5">
    <name type="scientific">Olpidium bornovanus</name>
    <dbReference type="NCBI Taxonomy" id="278681"/>
    <lineage>
        <taxon>Eukaryota</taxon>
        <taxon>Fungi</taxon>
        <taxon>Fungi incertae sedis</taxon>
        <taxon>Olpidiomycota</taxon>
        <taxon>Olpidiomycotina</taxon>
        <taxon>Olpidiomycetes</taxon>
        <taxon>Olpidiales</taxon>
        <taxon>Olpidiaceae</taxon>
        <taxon>Olpidium</taxon>
    </lineage>
</organism>
<feature type="non-terminal residue" evidence="4">
    <location>
        <position position="1"/>
    </location>
</feature>
<dbReference type="Gene3D" id="3.40.640.10">
    <property type="entry name" value="Type I PLP-dependent aspartate aminotransferase-like (Major domain)"/>
    <property type="match status" value="1"/>
</dbReference>
<dbReference type="GO" id="GO:0030170">
    <property type="term" value="F:pyridoxal phosphate binding"/>
    <property type="evidence" value="ECO:0007669"/>
    <property type="project" value="InterPro"/>
</dbReference>
<evidence type="ECO:0000256" key="2">
    <source>
        <dbReference type="ARBA" id="ARBA00022801"/>
    </source>
</evidence>
<dbReference type="GO" id="GO:0005737">
    <property type="term" value="C:cytoplasm"/>
    <property type="evidence" value="ECO:0007669"/>
    <property type="project" value="InterPro"/>
</dbReference>
<keyword evidence="5" id="KW-1185">Reference proteome</keyword>
<dbReference type="PANTHER" id="PTHR14084">
    <property type="entry name" value="KYNURENINASE"/>
    <property type="match status" value="1"/>
</dbReference>
<evidence type="ECO:0000313" key="4">
    <source>
        <dbReference type="EMBL" id="KAG5460571.1"/>
    </source>
</evidence>
<protein>
    <submittedName>
        <fullName evidence="4">Pyridoxal phosphate-dependent transferase</fullName>
    </submittedName>
</protein>
<dbReference type="Pfam" id="PF22580">
    <property type="entry name" value="KYNU_C"/>
    <property type="match status" value="1"/>
</dbReference>
<proteinExistence type="predicted"/>
<evidence type="ECO:0000256" key="1">
    <source>
        <dbReference type="ARBA" id="ARBA00022642"/>
    </source>
</evidence>
<dbReference type="Gene3D" id="3.90.1150.10">
    <property type="entry name" value="Aspartate Aminotransferase, domain 1"/>
    <property type="match status" value="1"/>
</dbReference>
<dbReference type="GO" id="GO:0019441">
    <property type="term" value="P:L-tryptophan catabolic process to kynurenine"/>
    <property type="evidence" value="ECO:0007669"/>
    <property type="project" value="TreeGrafter"/>
</dbReference>
<dbReference type="GO" id="GO:0043420">
    <property type="term" value="P:anthranilate metabolic process"/>
    <property type="evidence" value="ECO:0007669"/>
    <property type="project" value="TreeGrafter"/>
</dbReference>
<sequence>AGLFVHERFANDFDRPSLTVSFALPRFSGWWGNRKETRFLMSTATPADFEPTPGAYGFQLSNPSVLTTVCLLASLDVFEQTTTEARREKSLLLTGYLEFLLEPLTSRSSPAGCRLRLATPLNPAQRGCQLSLLFENGRVREVFASLLAAGVVCDKREPDCIRVAPTPLYNTFEDVWKFVNTLRAALEALQ</sequence>
<evidence type="ECO:0000313" key="5">
    <source>
        <dbReference type="Proteomes" id="UP000673691"/>
    </source>
</evidence>
<dbReference type="EMBL" id="JAEFCI010005034">
    <property type="protein sequence ID" value="KAG5460571.1"/>
    <property type="molecule type" value="Genomic_DNA"/>
</dbReference>
<dbReference type="AlphaFoldDB" id="A0A8H7ZW35"/>
<accession>A0A8H7ZW35</accession>
<dbReference type="InterPro" id="IPR010111">
    <property type="entry name" value="Kynureninase"/>
</dbReference>
<dbReference type="Proteomes" id="UP000673691">
    <property type="component" value="Unassembled WGS sequence"/>
</dbReference>
<dbReference type="GO" id="GO:0016740">
    <property type="term" value="F:transferase activity"/>
    <property type="evidence" value="ECO:0007669"/>
    <property type="project" value="UniProtKB-KW"/>
</dbReference>
<dbReference type="GO" id="GO:0009435">
    <property type="term" value="P:NAD+ biosynthetic process"/>
    <property type="evidence" value="ECO:0007669"/>
    <property type="project" value="InterPro"/>
</dbReference>
<dbReference type="InterPro" id="IPR015421">
    <property type="entry name" value="PyrdxlP-dep_Trfase_major"/>
</dbReference>
<dbReference type="PANTHER" id="PTHR14084:SF0">
    <property type="entry name" value="KYNURENINASE"/>
    <property type="match status" value="1"/>
</dbReference>
<gene>
    <name evidence="4" type="ORF">BJ554DRAFT_7367</name>
</gene>
<dbReference type="SUPFAM" id="SSF53383">
    <property type="entry name" value="PLP-dependent transferases"/>
    <property type="match status" value="1"/>
</dbReference>
<keyword evidence="3" id="KW-0663">Pyridoxal phosphate</keyword>
<evidence type="ECO:0000256" key="3">
    <source>
        <dbReference type="ARBA" id="ARBA00022898"/>
    </source>
</evidence>
<dbReference type="InterPro" id="IPR015424">
    <property type="entry name" value="PyrdxlP-dep_Trfase"/>
</dbReference>
<keyword evidence="4" id="KW-0808">Transferase</keyword>
<dbReference type="GO" id="GO:0030429">
    <property type="term" value="F:kynureninase activity"/>
    <property type="evidence" value="ECO:0007669"/>
    <property type="project" value="InterPro"/>
</dbReference>
<dbReference type="InterPro" id="IPR015422">
    <property type="entry name" value="PyrdxlP-dep_Trfase_small"/>
</dbReference>
<keyword evidence="1" id="KW-0662">Pyridine nucleotide biosynthesis</keyword>
<dbReference type="OrthoDB" id="5978656at2759"/>
<reference evidence="4 5" key="1">
    <citation type="journal article" name="Sci. Rep.">
        <title>Genome-scale phylogenetic analyses confirm Olpidium as the closest living zoosporic fungus to the non-flagellated, terrestrial fungi.</title>
        <authorList>
            <person name="Chang Y."/>
            <person name="Rochon D."/>
            <person name="Sekimoto S."/>
            <person name="Wang Y."/>
            <person name="Chovatia M."/>
            <person name="Sandor L."/>
            <person name="Salamov A."/>
            <person name="Grigoriev I.V."/>
            <person name="Stajich J.E."/>
            <person name="Spatafora J.W."/>
        </authorList>
    </citation>
    <scope>NUCLEOTIDE SEQUENCE [LARGE SCALE GENOMIC DNA]</scope>
    <source>
        <strain evidence="4">S191</strain>
    </source>
</reference>
<comment type="caution">
    <text evidence="4">The sequence shown here is derived from an EMBL/GenBank/DDBJ whole genome shotgun (WGS) entry which is preliminary data.</text>
</comment>